<organism evidence="2">
    <name type="scientific">marine sediment metagenome</name>
    <dbReference type="NCBI Taxonomy" id="412755"/>
    <lineage>
        <taxon>unclassified sequences</taxon>
        <taxon>metagenomes</taxon>
        <taxon>ecological metagenomes</taxon>
    </lineage>
</organism>
<evidence type="ECO:0000313" key="2">
    <source>
        <dbReference type="EMBL" id="KKN55728.1"/>
    </source>
</evidence>
<keyword evidence="1" id="KW-0812">Transmembrane</keyword>
<feature type="transmembrane region" description="Helical" evidence="1">
    <location>
        <begin position="40"/>
        <end position="56"/>
    </location>
</feature>
<feature type="transmembrane region" description="Helical" evidence="1">
    <location>
        <begin position="12"/>
        <end position="34"/>
    </location>
</feature>
<keyword evidence="1" id="KW-1133">Transmembrane helix</keyword>
<proteinExistence type="predicted"/>
<reference evidence="2" key="1">
    <citation type="journal article" date="2015" name="Nature">
        <title>Complex archaea that bridge the gap between prokaryotes and eukaryotes.</title>
        <authorList>
            <person name="Spang A."/>
            <person name="Saw J.H."/>
            <person name="Jorgensen S.L."/>
            <person name="Zaremba-Niedzwiedzka K."/>
            <person name="Martijn J."/>
            <person name="Lind A.E."/>
            <person name="van Eijk R."/>
            <person name="Schleper C."/>
            <person name="Guy L."/>
            <person name="Ettema T.J."/>
        </authorList>
    </citation>
    <scope>NUCLEOTIDE SEQUENCE</scope>
</reference>
<evidence type="ECO:0000256" key="1">
    <source>
        <dbReference type="SAM" id="Phobius"/>
    </source>
</evidence>
<protein>
    <submittedName>
        <fullName evidence="2">Uncharacterized protein</fullName>
    </submittedName>
</protein>
<dbReference type="AlphaFoldDB" id="A0A0F9UQ35"/>
<comment type="caution">
    <text evidence="2">The sequence shown here is derived from an EMBL/GenBank/DDBJ whole genome shotgun (WGS) entry which is preliminary data.</text>
</comment>
<sequence length="64" mass="7377">MKLFEEKDGSFSWRKGLTCIVGFCFFFSVVMFILGFPEIPVTYQAIITGVFGAYFFKDKLRTNS</sequence>
<gene>
    <name evidence="2" type="ORF">LCGC14_0579380</name>
</gene>
<keyword evidence="1" id="KW-0472">Membrane</keyword>
<name>A0A0F9UQ35_9ZZZZ</name>
<accession>A0A0F9UQ35</accession>
<dbReference type="EMBL" id="LAZR01000874">
    <property type="protein sequence ID" value="KKN55728.1"/>
    <property type="molecule type" value="Genomic_DNA"/>
</dbReference>